<proteinExistence type="predicted"/>
<sequence length="100" mass="11847">MLEITSYTVEKLKDPFGILSGDRYEFFLDVDVPEDDELYNENGLRLKVILSVTDEEAKIVQYHFYDRSTDKYIDFSLEEDEEQMVLAFCKERTSEAEEQQ</sequence>
<dbReference type="InterPro" id="IPR045424">
    <property type="entry name" value="DUF6509"/>
</dbReference>
<evidence type="ECO:0000313" key="2">
    <source>
        <dbReference type="Proteomes" id="UP000037558"/>
    </source>
</evidence>
<dbReference type="OrthoDB" id="2736409at2"/>
<name>A0A0M0L7N0_9BACI</name>
<reference evidence="2" key="1">
    <citation type="submission" date="2015-08" db="EMBL/GenBank/DDBJ databases">
        <title>Fjat-14210 dsm16467.</title>
        <authorList>
            <person name="Liu B."/>
            <person name="Wang J."/>
            <person name="Zhu Y."/>
            <person name="Liu G."/>
            <person name="Chen Q."/>
            <person name="Chen Z."/>
            <person name="Lan J."/>
            <person name="Che J."/>
            <person name="Ge C."/>
            <person name="Shi H."/>
            <person name="Pan Z."/>
            <person name="Liu X."/>
        </authorList>
    </citation>
    <scope>NUCLEOTIDE SEQUENCE [LARGE SCALE GENOMIC DNA]</scope>
    <source>
        <strain evidence="2">DSM 16467</strain>
    </source>
</reference>
<accession>A0A0M0L7N0</accession>
<dbReference type="Pfam" id="PF20119">
    <property type="entry name" value="DUF6509"/>
    <property type="match status" value="1"/>
</dbReference>
<dbReference type="PATRIC" id="fig|284581.3.peg.2218"/>
<dbReference type="RefSeq" id="WP_053401761.1">
    <property type="nucleotide sequence ID" value="NZ_JAMAUM010000005.1"/>
</dbReference>
<evidence type="ECO:0000313" key="1">
    <source>
        <dbReference type="EMBL" id="KOO46673.1"/>
    </source>
</evidence>
<dbReference type="Proteomes" id="UP000037558">
    <property type="component" value="Unassembled WGS sequence"/>
</dbReference>
<gene>
    <name evidence="1" type="ORF">AMD01_10615</name>
</gene>
<dbReference type="EMBL" id="LILC01000013">
    <property type="protein sequence ID" value="KOO46673.1"/>
    <property type="molecule type" value="Genomic_DNA"/>
</dbReference>
<comment type="caution">
    <text evidence="1">The sequence shown here is derived from an EMBL/GenBank/DDBJ whole genome shotgun (WGS) entry which is preliminary data.</text>
</comment>
<protein>
    <submittedName>
        <fullName evidence="1">Pullulanase</fullName>
    </submittedName>
</protein>
<dbReference type="STRING" id="284581.AMD01_10615"/>
<dbReference type="AlphaFoldDB" id="A0A0M0L7N0"/>
<organism evidence="1 2">
    <name type="scientific">Priestia koreensis</name>
    <dbReference type="NCBI Taxonomy" id="284581"/>
    <lineage>
        <taxon>Bacteria</taxon>
        <taxon>Bacillati</taxon>
        <taxon>Bacillota</taxon>
        <taxon>Bacilli</taxon>
        <taxon>Bacillales</taxon>
        <taxon>Bacillaceae</taxon>
        <taxon>Priestia</taxon>
    </lineage>
</organism>
<keyword evidence="2" id="KW-1185">Reference proteome</keyword>